<dbReference type="AlphaFoldDB" id="A0A9J6E456"/>
<proteinExistence type="predicted"/>
<organism evidence="1 2">
    <name type="scientific">Rhipicephalus microplus</name>
    <name type="common">Cattle tick</name>
    <name type="synonym">Boophilus microplus</name>
    <dbReference type="NCBI Taxonomy" id="6941"/>
    <lineage>
        <taxon>Eukaryota</taxon>
        <taxon>Metazoa</taxon>
        <taxon>Ecdysozoa</taxon>
        <taxon>Arthropoda</taxon>
        <taxon>Chelicerata</taxon>
        <taxon>Arachnida</taxon>
        <taxon>Acari</taxon>
        <taxon>Parasitiformes</taxon>
        <taxon>Ixodida</taxon>
        <taxon>Ixodoidea</taxon>
        <taxon>Ixodidae</taxon>
        <taxon>Rhipicephalinae</taxon>
        <taxon>Rhipicephalus</taxon>
        <taxon>Boophilus</taxon>
    </lineage>
</organism>
<dbReference type="VEuPathDB" id="VectorBase:LOC119167295"/>
<protein>
    <submittedName>
        <fullName evidence="1">Uncharacterized protein</fullName>
    </submittedName>
</protein>
<keyword evidence="2" id="KW-1185">Reference proteome</keyword>
<dbReference type="PANTHER" id="PTHR11733">
    <property type="entry name" value="ZINC METALLOPROTEASE FAMILY M13 NEPRILYSIN-RELATED"/>
    <property type="match status" value="1"/>
</dbReference>
<name>A0A9J6E456_RHIMP</name>
<dbReference type="InterPro" id="IPR024079">
    <property type="entry name" value="MetalloPept_cat_dom_sf"/>
</dbReference>
<accession>A0A9J6E456</accession>
<dbReference type="Gene3D" id="3.40.390.10">
    <property type="entry name" value="Collagenase (Catalytic Domain)"/>
    <property type="match status" value="1"/>
</dbReference>
<dbReference type="Gene3D" id="1.10.1380.10">
    <property type="entry name" value="Neutral endopeptidase , domain2"/>
    <property type="match status" value="1"/>
</dbReference>
<sequence length="573" mass="65414">MSLGALPRFLDEARRDGCTQGTFSDLVVPTTLLFQQLSLLGLGDDTFMSLRFTHAECLEAKEYLDSLLNDTKNPCTDFYGYVCSSWRSKSGSFHTEATREALFRLNRTLLHLGPITRTEEIRQGMHLLKPIYSGCYTFMSKEIPLKDALEETQTYLDIVQLMRASNFFDVVRFLVRQSLQIGVATLFRIRFFYEDGRPMMYINSGFTITQKIGFIFYGGEYRKTFERVLQLWLNQSDVDDHVDLLRNMDVEVEKIFEKGNDTEVRMSLDRAVRDVVSGVTTENWVTAVRDSLRQGIVVSATDDIITTGYNIYQPAMQKVVTRGLRDAVFYLATNLEAEVLRVTATRSAISANAVSKGHHCLVFTHQCLALTWAYLAARLLAPFGSTGVISNIFKFIREVIDEGNEVFSWMKNTTTIKTAVSKTSLDVIEGEGYNISRVDYTGPQPPLDESDSFLKNLVEAFRHHQLVMVTHPPTRLEMKLSDLEFYNSLTYVPERRSILVPTMYQAGTVKMFNEYWPAARHVFFARFCLLWCDSNDGPSPITPREKCMLPLYNLQEFHEQYGCKSGVAPFCKV</sequence>
<dbReference type="InterPro" id="IPR000718">
    <property type="entry name" value="Peptidase_M13"/>
</dbReference>
<dbReference type="PANTHER" id="PTHR11733:SF241">
    <property type="entry name" value="GH26575P-RELATED"/>
    <property type="match status" value="1"/>
</dbReference>
<dbReference type="PROSITE" id="PS51885">
    <property type="entry name" value="NEPRILYSIN"/>
    <property type="match status" value="1"/>
</dbReference>
<dbReference type="Proteomes" id="UP000821866">
    <property type="component" value="Chromosome 4"/>
</dbReference>
<comment type="caution">
    <text evidence="1">The sequence shown here is derived from an EMBL/GenBank/DDBJ whole genome shotgun (WGS) entry which is preliminary data.</text>
</comment>
<dbReference type="SUPFAM" id="SSF55486">
    <property type="entry name" value="Metalloproteases ('zincins'), catalytic domain"/>
    <property type="match status" value="1"/>
</dbReference>
<dbReference type="GO" id="GO:0016485">
    <property type="term" value="P:protein processing"/>
    <property type="evidence" value="ECO:0007669"/>
    <property type="project" value="TreeGrafter"/>
</dbReference>
<dbReference type="EMBL" id="JABSTU010000006">
    <property type="protein sequence ID" value="KAH8029263.1"/>
    <property type="molecule type" value="Genomic_DNA"/>
</dbReference>
<reference evidence="1" key="1">
    <citation type="journal article" date="2020" name="Cell">
        <title>Large-Scale Comparative Analyses of Tick Genomes Elucidate Their Genetic Diversity and Vector Capacities.</title>
        <authorList>
            <consortium name="Tick Genome and Microbiome Consortium (TIGMIC)"/>
            <person name="Jia N."/>
            <person name="Wang J."/>
            <person name="Shi W."/>
            <person name="Du L."/>
            <person name="Sun Y."/>
            <person name="Zhan W."/>
            <person name="Jiang J.F."/>
            <person name="Wang Q."/>
            <person name="Zhang B."/>
            <person name="Ji P."/>
            <person name="Bell-Sakyi L."/>
            <person name="Cui X.M."/>
            <person name="Yuan T.T."/>
            <person name="Jiang B.G."/>
            <person name="Yang W.F."/>
            <person name="Lam T.T."/>
            <person name="Chang Q.C."/>
            <person name="Ding S.J."/>
            <person name="Wang X.J."/>
            <person name="Zhu J.G."/>
            <person name="Ruan X.D."/>
            <person name="Zhao L."/>
            <person name="Wei J.T."/>
            <person name="Ye R.Z."/>
            <person name="Que T.C."/>
            <person name="Du C.H."/>
            <person name="Zhou Y.H."/>
            <person name="Cheng J.X."/>
            <person name="Dai P.F."/>
            <person name="Guo W.B."/>
            <person name="Han X.H."/>
            <person name="Huang E.J."/>
            <person name="Li L.F."/>
            <person name="Wei W."/>
            <person name="Gao Y.C."/>
            <person name="Liu J.Z."/>
            <person name="Shao H.Z."/>
            <person name="Wang X."/>
            <person name="Wang C.C."/>
            <person name="Yang T.C."/>
            <person name="Huo Q.B."/>
            <person name="Li W."/>
            <person name="Chen H.Y."/>
            <person name="Chen S.E."/>
            <person name="Zhou L.G."/>
            <person name="Ni X.B."/>
            <person name="Tian J.H."/>
            <person name="Sheng Y."/>
            <person name="Liu T."/>
            <person name="Pan Y.S."/>
            <person name="Xia L.Y."/>
            <person name="Li J."/>
            <person name="Zhao F."/>
            <person name="Cao W.C."/>
        </authorList>
    </citation>
    <scope>NUCLEOTIDE SEQUENCE</scope>
    <source>
        <strain evidence="1">Rmic-2018</strain>
    </source>
</reference>
<evidence type="ECO:0000313" key="2">
    <source>
        <dbReference type="Proteomes" id="UP000821866"/>
    </source>
</evidence>
<gene>
    <name evidence="1" type="ORF">HPB51_024688</name>
</gene>
<dbReference type="InterPro" id="IPR042089">
    <property type="entry name" value="Peptidase_M13_dom_2"/>
</dbReference>
<dbReference type="GO" id="GO:0004222">
    <property type="term" value="F:metalloendopeptidase activity"/>
    <property type="evidence" value="ECO:0007669"/>
    <property type="project" value="InterPro"/>
</dbReference>
<dbReference type="GO" id="GO:0005886">
    <property type="term" value="C:plasma membrane"/>
    <property type="evidence" value="ECO:0007669"/>
    <property type="project" value="TreeGrafter"/>
</dbReference>
<evidence type="ECO:0000313" key="1">
    <source>
        <dbReference type="EMBL" id="KAH8029263.1"/>
    </source>
</evidence>
<reference evidence="1" key="2">
    <citation type="submission" date="2021-09" db="EMBL/GenBank/DDBJ databases">
        <authorList>
            <person name="Jia N."/>
            <person name="Wang J."/>
            <person name="Shi W."/>
            <person name="Du L."/>
            <person name="Sun Y."/>
            <person name="Zhan W."/>
            <person name="Jiang J."/>
            <person name="Wang Q."/>
            <person name="Zhang B."/>
            <person name="Ji P."/>
            <person name="Sakyi L.B."/>
            <person name="Cui X."/>
            <person name="Yuan T."/>
            <person name="Jiang B."/>
            <person name="Yang W."/>
            <person name="Lam T.T.-Y."/>
            <person name="Chang Q."/>
            <person name="Ding S."/>
            <person name="Wang X."/>
            <person name="Zhu J."/>
            <person name="Ruan X."/>
            <person name="Zhao L."/>
            <person name="Wei J."/>
            <person name="Que T."/>
            <person name="Du C."/>
            <person name="Cheng J."/>
            <person name="Dai P."/>
            <person name="Han X."/>
            <person name="Huang E."/>
            <person name="Gao Y."/>
            <person name="Liu J."/>
            <person name="Shao H."/>
            <person name="Ye R."/>
            <person name="Li L."/>
            <person name="Wei W."/>
            <person name="Wang X."/>
            <person name="Wang C."/>
            <person name="Huo Q."/>
            <person name="Li W."/>
            <person name="Guo W."/>
            <person name="Chen H."/>
            <person name="Chen S."/>
            <person name="Zhou L."/>
            <person name="Zhou L."/>
            <person name="Ni X."/>
            <person name="Tian J."/>
            <person name="Zhou Y."/>
            <person name="Sheng Y."/>
            <person name="Liu T."/>
            <person name="Pan Y."/>
            <person name="Xia L."/>
            <person name="Li J."/>
            <person name="Zhao F."/>
            <person name="Cao W."/>
        </authorList>
    </citation>
    <scope>NUCLEOTIDE SEQUENCE</scope>
    <source>
        <strain evidence="1">Rmic-2018</strain>
        <tissue evidence="1">Larvae</tissue>
    </source>
</reference>